<comment type="caution">
    <text evidence="3">The sequence shown here is derived from an EMBL/GenBank/DDBJ whole genome shotgun (WGS) entry which is preliminary data.</text>
</comment>
<reference evidence="3" key="1">
    <citation type="submission" date="2022-08" db="EMBL/GenBank/DDBJ databases">
        <title>Novel sulphate-reducing endosymbionts in the free-living metamonad Anaeramoeba.</title>
        <authorList>
            <person name="Jerlstrom-Hultqvist J."/>
            <person name="Cepicka I."/>
            <person name="Gallot-Lavallee L."/>
            <person name="Salas-Leiva D."/>
            <person name="Curtis B.A."/>
            <person name="Zahonova K."/>
            <person name="Pipaliya S."/>
            <person name="Dacks J."/>
            <person name="Roger A.J."/>
        </authorList>
    </citation>
    <scope>NUCLEOTIDE SEQUENCE</scope>
    <source>
        <strain evidence="3">Busselton2</strain>
    </source>
</reference>
<evidence type="ECO:0000259" key="2">
    <source>
        <dbReference type="Pfam" id="PF13426"/>
    </source>
</evidence>
<evidence type="ECO:0000256" key="1">
    <source>
        <dbReference type="SAM" id="Coils"/>
    </source>
</evidence>
<organism evidence="3 4">
    <name type="scientific">Anaeramoeba flamelloides</name>
    <dbReference type="NCBI Taxonomy" id="1746091"/>
    <lineage>
        <taxon>Eukaryota</taxon>
        <taxon>Metamonada</taxon>
        <taxon>Anaeramoebidae</taxon>
        <taxon>Anaeramoeba</taxon>
    </lineage>
</organism>
<feature type="domain" description="PAS" evidence="2">
    <location>
        <begin position="28"/>
        <end position="127"/>
    </location>
</feature>
<dbReference type="CDD" id="cd00130">
    <property type="entry name" value="PAS"/>
    <property type="match status" value="1"/>
</dbReference>
<dbReference type="AlphaFoldDB" id="A0AAV7YDF5"/>
<name>A0AAV7YDF5_9EUKA</name>
<sequence length="314" mass="36561">MNISANIENFSIKKSKKYLKRLEKQPKPVIIINKNLNILHFNTQFLKTFHYKKKQATNLSLLSITSETQTHVKQKNQEYFSTVLNSNLSEKATTTEFYCTFVTQNQTTFWGSVFVAVLKFDNNIVYQLVIDQSSKLPEKTTPKSTLHKIAKMKSNTKSFSLMSTTSLSDNEVEESFDDEVSSLKRLIRTLNNKMVEISLFKGIKGIETLFETFMIEKNNQIRNQIHQLKTIREKQTEQYSSLEKLLQRRLTGLQSEKKILSSLLLEQELLEQKLEMTKKTLKRHIVEEEACLQCIEAKNEEDVVKIQKKFSSNK</sequence>
<proteinExistence type="predicted"/>
<dbReference type="EMBL" id="JANTQA010000070">
    <property type="protein sequence ID" value="KAJ3425583.1"/>
    <property type="molecule type" value="Genomic_DNA"/>
</dbReference>
<evidence type="ECO:0000313" key="3">
    <source>
        <dbReference type="EMBL" id="KAJ3425583.1"/>
    </source>
</evidence>
<dbReference type="Pfam" id="PF13426">
    <property type="entry name" value="PAS_9"/>
    <property type="match status" value="1"/>
</dbReference>
<keyword evidence="1" id="KW-0175">Coiled coil</keyword>
<dbReference type="InterPro" id="IPR000014">
    <property type="entry name" value="PAS"/>
</dbReference>
<evidence type="ECO:0000313" key="4">
    <source>
        <dbReference type="Proteomes" id="UP001146793"/>
    </source>
</evidence>
<accession>A0AAV7YDF5</accession>
<dbReference type="InterPro" id="IPR035965">
    <property type="entry name" value="PAS-like_dom_sf"/>
</dbReference>
<dbReference type="SUPFAM" id="SSF55785">
    <property type="entry name" value="PYP-like sensor domain (PAS domain)"/>
    <property type="match status" value="1"/>
</dbReference>
<gene>
    <name evidence="3" type="ORF">M0812_28028</name>
</gene>
<protein>
    <recommendedName>
        <fullName evidence="2">PAS domain-containing protein</fullName>
    </recommendedName>
</protein>
<feature type="coiled-coil region" evidence="1">
    <location>
        <begin position="218"/>
        <end position="245"/>
    </location>
</feature>
<dbReference type="Gene3D" id="3.30.450.20">
    <property type="entry name" value="PAS domain"/>
    <property type="match status" value="1"/>
</dbReference>
<dbReference type="Proteomes" id="UP001146793">
    <property type="component" value="Unassembled WGS sequence"/>
</dbReference>